<name>M1X2V3_9NOST</name>
<protein>
    <submittedName>
        <fullName evidence="3">Abortive infection protein</fullName>
    </submittedName>
</protein>
<gene>
    <name evidence="3" type="ORF">RINTHH_13200</name>
</gene>
<feature type="transmembrane region" description="Helical" evidence="1">
    <location>
        <begin position="441"/>
        <end position="474"/>
    </location>
</feature>
<dbReference type="EMBL" id="CAIY01000044">
    <property type="protein sequence ID" value="CCH67475.1"/>
    <property type="molecule type" value="Genomic_DNA"/>
</dbReference>
<keyword evidence="1" id="KW-0812">Transmembrane</keyword>
<dbReference type="PANTHER" id="PTHR43592">
    <property type="entry name" value="CAAX AMINO TERMINAL PROTEASE"/>
    <property type="match status" value="1"/>
</dbReference>
<dbReference type="STRING" id="1165094.RINTHH_13200"/>
<keyword evidence="1" id="KW-1133">Transmembrane helix</keyword>
<dbReference type="PANTHER" id="PTHR43592:SF15">
    <property type="entry name" value="CAAX AMINO TERMINAL PROTEASE FAMILY PROTEIN"/>
    <property type="match status" value="1"/>
</dbReference>
<accession>M1X2V3</accession>
<dbReference type="GO" id="GO:0004175">
    <property type="term" value="F:endopeptidase activity"/>
    <property type="evidence" value="ECO:0007669"/>
    <property type="project" value="UniProtKB-ARBA"/>
</dbReference>
<feature type="transmembrane region" description="Helical" evidence="1">
    <location>
        <begin position="360"/>
        <end position="380"/>
    </location>
</feature>
<dbReference type="GO" id="GO:0080120">
    <property type="term" value="P:CAAX-box protein maturation"/>
    <property type="evidence" value="ECO:0007669"/>
    <property type="project" value="UniProtKB-ARBA"/>
</dbReference>
<reference evidence="3 4" key="1">
    <citation type="submission" date="2012-05" db="EMBL/GenBank/DDBJ databases">
        <authorList>
            <person name="Hilton J."/>
        </authorList>
    </citation>
    <scope>NUCLEOTIDE SEQUENCE [LARGE SCALE GENOMIC DNA]</scope>
    <source>
        <strain evidence="3 4">HH01</strain>
    </source>
</reference>
<feature type="transmembrane region" description="Helical" evidence="1">
    <location>
        <begin position="235"/>
        <end position="254"/>
    </location>
</feature>
<feature type="transmembrane region" description="Helical" evidence="1">
    <location>
        <begin position="481"/>
        <end position="502"/>
    </location>
</feature>
<dbReference type="Pfam" id="PF02517">
    <property type="entry name" value="Rce1-like"/>
    <property type="match status" value="1"/>
</dbReference>
<proteinExistence type="predicted"/>
<evidence type="ECO:0000256" key="1">
    <source>
        <dbReference type="SAM" id="Phobius"/>
    </source>
</evidence>
<evidence type="ECO:0000313" key="3">
    <source>
        <dbReference type="EMBL" id="CCH67475.1"/>
    </source>
</evidence>
<feature type="domain" description="CAAX prenyl protease 2/Lysostaphin resistance protein A-like" evidence="2">
    <location>
        <begin position="406"/>
        <end position="493"/>
    </location>
</feature>
<feature type="transmembrane region" description="Helical" evidence="1">
    <location>
        <begin position="277"/>
        <end position="306"/>
    </location>
</feature>
<dbReference type="InterPro" id="IPR003675">
    <property type="entry name" value="Rce1/LyrA-like_dom"/>
</dbReference>
<comment type="caution">
    <text evidence="3">The sequence shown here is derived from an EMBL/GenBank/DDBJ whole genome shotgun (WGS) entry which is preliminary data.</text>
</comment>
<feature type="transmembrane region" description="Helical" evidence="1">
    <location>
        <begin position="401"/>
        <end position="421"/>
    </location>
</feature>
<organism evidence="3 4">
    <name type="scientific">Richelia intracellularis HH01</name>
    <dbReference type="NCBI Taxonomy" id="1165094"/>
    <lineage>
        <taxon>Bacteria</taxon>
        <taxon>Bacillati</taxon>
        <taxon>Cyanobacteriota</taxon>
        <taxon>Cyanophyceae</taxon>
        <taxon>Nostocales</taxon>
        <taxon>Nostocaceae</taxon>
        <taxon>Richelia</taxon>
    </lineage>
</organism>
<dbReference type="Proteomes" id="UP000053051">
    <property type="component" value="Unassembled WGS sequence"/>
</dbReference>
<dbReference type="AlphaFoldDB" id="M1X2V3"/>
<keyword evidence="4" id="KW-1185">Reference proteome</keyword>
<sequence length="507" mass="56941">MITLGAVFFYSQTLFDSWEKPQIHGNLELYQTNIILQAQEWNPENNAFKNLKTLKVAFVSKQPLETAIKQYEKVRKSAAGNLEKIQLQLTKQTDISVSNLELGKNRQKQLQVSLQQQRKVIDRIDLHLGIMQAAQANIDRAIQIWADLKESSEIDPDIGETALALSGLWSDSPKILPGSQKLIENNLTGWFRFASLSKLYKLQQTEENLSDLLFSNQKNAEEAVFKLGIVSIPPLITGILGVALLIVIIIQRVIRGRNSLWAQNEDLYWLTPWDGEITLQVFIFGFFLTGQVFIGQFIMPLILSILPLTHPINIQTQALLVISSYFLVAFGVLTVLYFSIKNFLPLHEGWFHLHFQGKWFLWGSCGYCVAGPIVVFVSALNQKLFQGQGGSNPLLQLALDSQDTVALFIFFITAGVAAPLFEEYLFRGFLLPSLTRYFSMWGAITVSSLLFAIVHLNLSEIIPLTALGMVLGFVYTRSRNLMAPIVLHSIWNSSTLVSLFVLGSSGK</sequence>
<feature type="transmembrane region" description="Helical" evidence="1">
    <location>
        <begin position="318"/>
        <end position="340"/>
    </location>
</feature>
<evidence type="ECO:0000313" key="4">
    <source>
        <dbReference type="Proteomes" id="UP000053051"/>
    </source>
</evidence>
<keyword evidence="1" id="KW-0472">Membrane</keyword>
<reference evidence="4" key="2">
    <citation type="submission" date="2016-01" db="EMBL/GenBank/DDBJ databases">
        <title>Diatom-associated endosymboitic cyanobacterium lacks core nitrogen metabolism enzymes.</title>
        <authorList>
            <person name="Hilton J.A."/>
            <person name="Foster R.A."/>
            <person name="Tripp H.J."/>
            <person name="Carter B.J."/>
            <person name="Zehr J.P."/>
            <person name="Villareal T.A."/>
        </authorList>
    </citation>
    <scope>NUCLEOTIDE SEQUENCE [LARGE SCALE GENOMIC DNA]</scope>
    <source>
        <strain evidence="4">HH01</strain>
    </source>
</reference>
<evidence type="ECO:0000259" key="2">
    <source>
        <dbReference type="Pfam" id="PF02517"/>
    </source>
</evidence>